<dbReference type="Pfam" id="PF01875">
    <property type="entry name" value="Memo"/>
    <property type="match status" value="1"/>
</dbReference>
<dbReference type="HAMAP" id="MF_00055">
    <property type="entry name" value="MEMO1"/>
    <property type="match status" value="1"/>
</dbReference>
<comment type="similarity">
    <text evidence="1 2">Belongs to the MEMO1 family.</text>
</comment>
<dbReference type="Gene3D" id="3.40.830.10">
    <property type="entry name" value="LigB-like"/>
    <property type="match status" value="1"/>
</dbReference>
<proteinExistence type="inferred from homology"/>
<accession>A0ABM9SDI3</accession>
<dbReference type="CDD" id="cd07361">
    <property type="entry name" value="MEMO_like"/>
    <property type="match status" value="1"/>
</dbReference>
<evidence type="ECO:0000313" key="3">
    <source>
        <dbReference type="EMBL" id="BCS86795.1"/>
    </source>
</evidence>
<dbReference type="SUPFAM" id="SSF53213">
    <property type="entry name" value="LigB-like"/>
    <property type="match status" value="1"/>
</dbReference>
<keyword evidence="4" id="KW-1185">Reference proteome</keyword>
<gene>
    <name evidence="3" type="ORF">PSDVSF_00370</name>
</gene>
<evidence type="ECO:0000313" key="4">
    <source>
        <dbReference type="Proteomes" id="UP001053296"/>
    </source>
</evidence>
<dbReference type="NCBIfam" id="TIGR04336">
    <property type="entry name" value="AmmeMemoSam_B"/>
    <property type="match status" value="1"/>
</dbReference>
<organism evidence="3 4">
    <name type="scientific">Pseudodesulfovibrio sediminis</name>
    <dbReference type="NCBI Taxonomy" id="2810563"/>
    <lineage>
        <taxon>Bacteria</taxon>
        <taxon>Pseudomonadati</taxon>
        <taxon>Thermodesulfobacteriota</taxon>
        <taxon>Desulfovibrionia</taxon>
        <taxon>Desulfovibrionales</taxon>
        <taxon>Desulfovibrionaceae</taxon>
    </lineage>
</organism>
<evidence type="ECO:0000256" key="1">
    <source>
        <dbReference type="ARBA" id="ARBA00006315"/>
    </source>
</evidence>
<dbReference type="PANTHER" id="PTHR11060:SF0">
    <property type="entry name" value="PROTEIN MEMO1"/>
    <property type="match status" value="1"/>
</dbReference>
<sequence length="269" mass="28617">MDRQPIVAGRFYDADPDKLNAMVDGYLALGGEQSQEITLLAMVPHAGYVFSGAVCGKTFGMANLADTVVLIGPNHTGRGERFSLWEEGRWHIPGGFLPIDTQLAKLLLESDPNIVADTAAHVGEHSLEVILPFLRQLAPASTIVPLSVSMPSLPVLKQVGQALGQTLASLDRPVSLVISSDMSHYISHDDAKKMDSLALDAAVNLDPERLYNTVRGHDISMCGVLPMTVGLYAALEMGAEKGELVAYATSGEVSGDFDQVVGYAGVLVS</sequence>
<dbReference type="PANTHER" id="PTHR11060">
    <property type="entry name" value="PROTEIN MEMO1"/>
    <property type="match status" value="1"/>
</dbReference>
<protein>
    <recommendedName>
        <fullName evidence="2">MEMO1 family protein PSDVSF_00370</fullName>
    </recommendedName>
</protein>
<dbReference type="EMBL" id="AP024485">
    <property type="protein sequence ID" value="BCS86795.1"/>
    <property type="molecule type" value="Genomic_DNA"/>
</dbReference>
<evidence type="ECO:0000256" key="2">
    <source>
        <dbReference type="HAMAP-Rule" id="MF_00055"/>
    </source>
</evidence>
<dbReference type="Proteomes" id="UP001053296">
    <property type="component" value="Chromosome"/>
</dbReference>
<reference evidence="3" key="1">
    <citation type="journal article" date="2022" name="Arch. Microbiol.">
        <title>Pseudodesulfovibrio sediminis sp. nov., a mesophilic and neutrophilic sulfate-reducing bacterium isolated from sediment of a brackish lake.</title>
        <authorList>
            <person name="Takahashi A."/>
            <person name="Kojima H."/>
            <person name="Watanabe M."/>
            <person name="Fukui M."/>
        </authorList>
    </citation>
    <scope>NUCLEOTIDE SEQUENCE</scope>
    <source>
        <strain evidence="3">SF6</strain>
    </source>
</reference>
<name>A0ABM9SDI3_9BACT</name>
<dbReference type="RefSeq" id="WP_229592388.1">
    <property type="nucleotide sequence ID" value="NZ_AP024485.1"/>
</dbReference>
<dbReference type="InterPro" id="IPR002737">
    <property type="entry name" value="MEMO1_fam"/>
</dbReference>